<evidence type="ECO:0000313" key="2">
    <source>
        <dbReference type="EMBL" id="ROQ53544.1"/>
    </source>
</evidence>
<dbReference type="InterPro" id="IPR039567">
    <property type="entry name" value="Gly-zipper"/>
</dbReference>
<comment type="caution">
    <text evidence="2">The sequence shown here is derived from an EMBL/GenBank/DDBJ whole genome shotgun (WGS) entry which is preliminary data.</text>
</comment>
<sequence length="212" mass="21911">MTRSTTLTLVLLAGSVLLGGCQNSQMGSAALGGAAGCLGGAIIAVGTGGKPGVGCAIGAALGAPSGYYIGRQKDLQQARQVQADIERQSADVAAVQVSTRQVAVPADERNAVGAASIDAVDSMQVNVPQALVNKRDKRLKEPLGRVGSYVSGARSKANVVVTTRSKGDFNYIVRTIKSGYNGKVATDKVTYQYREQTRGTQSAIQVMHDAQA</sequence>
<dbReference type="Pfam" id="PF13488">
    <property type="entry name" value="Gly-zipper_Omp"/>
    <property type="match status" value="1"/>
</dbReference>
<dbReference type="RefSeq" id="WP_123752571.1">
    <property type="nucleotide sequence ID" value="NZ_RJUR01000011.1"/>
</dbReference>
<protein>
    <submittedName>
        <fullName evidence="2">Outer membrane protein with glycine zipper</fullName>
    </submittedName>
</protein>
<dbReference type="AlphaFoldDB" id="A0A9X8EKA2"/>
<feature type="domain" description="Glycine zipper" evidence="1">
    <location>
        <begin position="32"/>
        <end position="76"/>
    </location>
</feature>
<name>A0A9X8EKA2_PSEPU</name>
<dbReference type="EMBL" id="RJUR01000011">
    <property type="protein sequence ID" value="ROQ53544.1"/>
    <property type="molecule type" value="Genomic_DNA"/>
</dbReference>
<dbReference type="Proteomes" id="UP000269115">
    <property type="component" value="Unassembled WGS sequence"/>
</dbReference>
<reference evidence="2 3" key="1">
    <citation type="submission" date="2018-11" db="EMBL/GenBank/DDBJ databases">
        <title>Genomic analyses of the natural microbiome of Caenorhabditis elegans.</title>
        <authorList>
            <person name="Samuel B."/>
        </authorList>
    </citation>
    <scope>NUCLEOTIDE SEQUENCE [LARGE SCALE GENOMIC DNA]</scope>
    <source>
        <strain evidence="2 3">BIGb0473</strain>
    </source>
</reference>
<evidence type="ECO:0000259" key="1">
    <source>
        <dbReference type="Pfam" id="PF13488"/>
    </source>
</evidence>
<accession>A0A9X8EKA2</accession>
<evidence type="ECO:0000313" key="3">
    <source>
        <dbReference type="Proteomes" id="UP000269115"/>
    </source>
</evidence>
<proteinExistence type="predicted"/>
<gene>
    <name evidence="2" type="ORF">EDF85_1307</name>
</gene>
<organism evidence="2 3">
    <name type="scientific">Pseudomonas putida</name>
    <name type="common">Arthrobacter siderocapsulatus</name>
    <dbReference type="NCBI Taxonomy" id="303"/>
    <lineage>
        <taxon>Bacteria</taxon>
        <taxon>Pseudomonadati</taxon>
        <taxon>Pseudomonadota</taxon>
        <taxon>Gammaproteobacteria</taxon>
        <taxon>Pseudomonadales</taxon>
        <taxon>Pseudomonadaceae</taxon>
        <taxon>Pseudomonas</taxon>
    </lineage>
</organism>
<dbReference type="PROSITE" id="PS51257">
    <property type="entry name" value="PROKAR_LIPOPROTEIN"/>
    <property type="match status" value="1"/>
</dbReference>